<keyword evidence="4" id="KW-1185">Reference proteome</keyword>
<sequence length="191" mass="22329">MDSIQEIAISIFGILVYWFLSNLGKKSKKNKVSEHINSETVLPPKNDKNYDTSYQDEPEQNTVTQKPQSFTDLLKILADPSKITESQRDLNPLDKERTEKRLGEELDQYSPENVSGRNDYYEEDEEEDTYDWNDDYASDEKNVDEQVKAKKVKSRKSKPKKKKVTSLFSSPSRLKDAFIMNEVLKRKYEDE</sequence>
<accession>A0A3S9P170</accession>
<name>A0A3S9P170_9BACT</name>
<gene>
    <name evidence="3" type="ORF">EI427_06715</name>
</gene>
<protein>
    <submittedName>
        <fullName evidence="3">Uncharacterized protein</fullName>
    </submittedName>
</protein>
<evidence type="ECO:0000256" key="1">
    <source>
        <dbReference type="SAM" id="MobiDB-lite"/>
    </source>
</evidence>
<dbReference type="AlphaFoldDB" id="A0A3S9P170"/>
<organism evidence="3 4">
    <name type="scientific">Flammeovirga pectinis</name>
    <dbReference type="NCBI Taxonomy" id="2494373"/>
    <lineage>
        <taxon>Bacteria</taxon>
        <taxon>Pseudomonadati</taxon>
        <taxon>Bacteroidota</taxon>
        <taxon>Cytophagia</taxon>
        <taxon>Cytophagales</taxon>
        <taxon>Flammeovirgaceae</taxon>
        <taxon>Flammeovirga</taxon>
    </lineage>
</organism>
<evidence type="ECO:0000313" key="4">
    <source>
        <dbReference type="Proteomes" id="UP000267268"/>
    </source>
</evidence>
<dbReference type="KEGG" id="fll:EI427_06715"/>
<feature type="compositionally biased region" description="Basic and acidic residues" evidence="1">
    <location>
        <begin position="85"/>
        <end position="104"/>
    </location>
</feature>
<feature type="compositionally biased region" description="Acidic residues" evidence="1">
    <location>
        <begin position="121"/>
        <end position="137"/>
    </location>
</feature>
<proteinExistence type="predicted"/>
<dbReference type="OrthoDB" id="980461at2"/>
<reference evidence="3 4" key="1">
    <citation type="submission" date="2018-12" db="EMBL/GenBank/DDBJ databases">
        <title>Flammeovirga pectinis sp. nov., isolated from the gut of the Korean scallop, Patinopecten yessoensis.</title>
        <authorList>
            <person name="Bae J.-W."/>
            <person name="Jeong Y.-S."/>
            <person name="Kang W."/>
        </authorList>
    </citation>
    <scope>NUCLEOTIDE SEQUENCE [LARGE SCALE GENOMIC DNA]</scope>
    <source>
        <strain evidence="3 4">L12M1</strain>
    </source>
</reference>
<feature type="region of interest" description="Disordered" evidence="1">
    <location>
        <begin position="33"/>
        <end position="66"/>
    </location>
</feature>
<dbReference type="Proteomes" id="UP000267268">
    <property type="component" value="Chromosome 1"/>
</dbReference>
<feature type="compositionally biased region" description="Basic residues" evidence="1">
    <location>
        <begin position="149"/>
        <end position="164"/>
    </location>
</feature>
<keyword evidence="2" id="KW-0812">Transmembrane</keyword>
<feature type="region of interest" description="Disordered" evidence="1">
    <location>
        <begin position="85"/>
        <end position="168"/>
    </location>
</feature>
<dbReference type="EMBL" id="CP034562">
    <property type="protein sequence ID" value="AZQ61941.1"/>
    <property type="molecule type" value="Genomic_DNA"/>
</dbReference>
<feature type="transmembrane region" description="Helical" evidence="2">
    <location>
        <begin position="6"/>
        <end position="23"/>
    </location>
</feature>
<keyword evidence="2" id="KW-1133">Transmembrane helix</keyword>
<evidence type="ECO:0000256" key="2">
    <source>
        <dbReference type="SAM" id="Phobius"/>
    </source>
</evidence>
<evidence type="ECO:0000313" key="3">
    <source>
        <dbReference type="EMBL" id="AZQ61941.1"/>
    </source>
</evidence>
<dbReference type="RefSeq" id="WP_126612968.1">
    <property type="nucleotide sequence ID" value="NZ_CP034562.1"/>
</dbReference>
<keyword evidence="2" id="KW-0472">Membrane</keyword>
<feature type="compositionally biased region" description="Basic and acidic residues" evidence="1">
    <location>
        <begin position="138"/>
        <end position="148"/>
    </location>
</feature>